<dbReference type="EMBL" id="LJZV01000014">
    <property type="protein sequence ID" value="KZD90891.1"/>
    <property type="molecule type" value="Genomic_DNA"/>
</dbReference>
<evidence type="ECO:0000313" key="2">
    <source>
        <dbReference type="EMBL" id="KZD90891.1"/>
    </source>
</evidence>
<accession>A0AAP1E908</accession>
<name>A0AAP1E908_BACIU</name>
<sequence>MRLPKTVGQTVGILGALVIGTVLMRKLCLPHGDDCILDRSGLIITAFWISVIIVKYRGTAYRSYTQKTTRKPCIHQPAAFGSSYIQISFDFNRIKPIINVVISILLPLLIYLIIKSKALFGAKAKH</sequence>
<organism evidence="2 3">
    <name type="scientific">Bacillus subtilis</name>
    <dbReference type="NCBI Taxonomy" id="1423"/>
    <lineage>
        <taxon>Bacteria</taxon>
        <taxon>Bacillati</taxon>
        <taxon>Bacillota</taxon>
        <taxon>Bacilli</taxon>
        <taxon>Bacillales</taxon>
        <taxon>Bacillaceae</taxon>
        <taxon>Bacillus</taxon>
    </lineage>
</organism>
<keyword evidence="1" id="KW-1133">Transmembrane helix</keyword>
<dbReference type="Proteomes" id="UP000076442">
    <property type="component" value="Unassembled WGS sequence"/>
</dbReference>
<protein>
    <submittedName>
        <fullName evidence="2">Uncharacterized protein</fullName>
    </submittedName>
</protein>
<keyword evidence="1" id="KW-0472">Membrane</keyword>
<feature type="transmembrane region" description="Helical" evidence="1">
    <location>
        <begin position="6"/>
        <end position="24"/>
    </location>
</feature>
<proteinExistence type="predicted"/>
<dbReference type="AlphaFoldDB" id="A0AAP1E908"/>
<keyword evidence="1" id="KW-0812">Transmembrane</keyword>
<evidence type="ECO:0000256" key="1">
    <source>
        <dbReference type="SAM" id="Phobius"/>
    </source>
</evidence>
<gene>
    <name evidence="2" type="ORF">B4122_2970</name>
</gene>
<reference evidence="2 3" key="1">
    <citation type="submission" date="2015-09" db="EMBL/GenBank/DDBJ databases">
        <title>Spore heat resistance.</title>
        <authorList>
            <person name="Boekhorst J."/>
            <person name="Berendsen E.M."/>
            <person name="Wells-Bennik M.H."/>
            <person name="Kuipers O.P."/>
        </authorList>
    </citation>
    <scope>NUCLEOTIDE SEQUENCE [LARGE SCALE GENOMIC DNA]</scope>
    <source>
        <strain evidence="2 3">B4122</strain>
    </source>
</reference>
<comment type="caution">
    <text evidence="2">The sequence shown here is derived from an EMBL/GenBank/DDBJ whole genome shotgun (WGS) entry which is preliminary data.</text>
</comment>
<evidence type="ECO:0000313" key="3">
    <source>
        <dbReference type="Proteomes" id="UP000076442"/>
    </source>
</evidence>
<feature type="transmembrane region" description="Helical" evidence="1">
    <location>
        <begin position="36"/>
        <end position="54"/>
    </location>
</feature>
<feature type="transmembrane region" description="Helical" evidence="1">
    <location>
        <begin position="97"/>
        <end position="114"/>
    </location>
</feature>